<keyword evidence="15" id="KW-1185">Reference proteome</keyword>
<organism evidence="14 15">
    <name type="scientific">Metabacillus mangrovi</name>
    <dbReference type="NCBI Taxonomy" id="1491830"/>
    <lineage>
        <taxon>Bacteria</taxon>
        <taxon>Bacillati</taxon>
        <taxon>Bacillota</taxon>
        <taxon>Bacilli</taxon>
        <taxon>Bacillales</taxon>
        <taxon>Bacillaceae</taxon>
        <taxon>Metabacillus</taxon>
    </lineage>
</organism>
<evidence type="ECO:0000256" key="9">
    <source>
        <dbReference type="ARBA" id="ARBA00023588"/>
    </source>
</evidence>
<proteinExistence type="inferred from homology"/>
<evidence type="ECO:0000256" key="13">
    <source>
        <dbReference type="SAM" id="Phobius"/>
    </source>
</evidence>
<dbReference type="InterPro" id="IPR044021">
    <property type="entry name" value="CrtO"/>
</dbReference>
<evidence type="ECO:0000256" key="1">
    <source>
        <dbReference type="ARBA" id="ARBA00004162"/>
    </source>
</evidence>
<accession>A0A7X2S4A9</accession>
<comment type="pathway">
    <text evidence="9">Carotenoid biosynthesis; staphyloxanthin biosynthesis; staphyloxanthin from farnesyl diphosphate: step 5/5.</text>
</comment>
<dbReference type="UniPathway" id="UPA00029">
    <property type="reaction ID" value="UER00560"/>
</dbReference>
<protein>
    <recommendedName>
        <fullName evidence="11">Glycosyl-4,4'-diaponeurosporenoate acyltransferase</fullName>
    </recommendedName>
</protein>
<evidence type="ECO:0000256" key="11">
    <source>
        <dbReference type="ARBA" id="ARBA00023667"/>
    </source>
</evidence>
<name>A0A7X2S4A9_9BACI</name>
<sequence length="170" mass="20154">MSQAVQIALNIVWLAAFPVALSWMLSKFSPEAFKGPSFLFRQRRWEKEGRIYEKAGIKRWKDRLPEAGGWFRNGFPKNKLAGSKSTLLNRFILETNRGETAHWLQIFSASAFFLWNEPFTACIFMLYAILFNLPFIAVQRYNRFRLIRTLEKRKTKERTPITYRKARDHE</sequence>
<evidence type="ECO:0000313" key="15">
    <source>
        <dbReference type="Proteomes" id="UP000434639"/>
    </source>
</evidence>
<keyword evidence="6 13" id="KW-1133">Transmembrane helix</keyword>
<evidence type="ECO:0000256" key="3">
    <source>
        <dbReference type="ARBA" id="ARBA00022679"/>
    </source>
</evidence>
<evidence type="ECO:0000256" key="4">
    <source>
        <dbReference type="ARBA" id="ARBA00022692"/>
    </source>
</evidence>
<comment type="subcellular location">
    <subcellularLocation>
        <location evidence="1">Cell membrane</location>
        <topology evidence="1">Single-pass membrane protein</topology>
    </subcellularLocation>
</comment>
<keyword evidence="3 14" id="KW-0808">Transferase</keyword>
<evidence type="ECO:0000256" key="2">
    <source>
        <dbReference type="ARBA" id="ARBA00022475"/>
    </source>
</evidence>
<reference evidence="14 15" key="1">
    <citation type="journal article" date="2017" name="Int. J. Syst. Evol. Microbiol.">
        <title>Bacillus mangrovi sp. nov., isolated from a sediment sample from a mangrove forest.</title>
        <authorList>
            <person name="Gupta V."/>
            <person name="Singh P.K."/>
            <person name="Korpole S."/>
            <person name="Tanuku N.R.S."/>
            <person name="Pinnaka A.K."/>
        </authorList>
    </citation>
    <scope>NUCLEOTIDE SEQUENCE [LARGE SCALE GENOMIC DNA]</scope>
    <source>
        <strain evidence="14 15">KCTC 33872</strain>
    </source>
</reference>
<dbReference type="AlphaFoldDB" id="A0A7X2S4A9"/>
<dbReference type="OrthoDB" id="3783432at2"/>
<keyword evidence="8 14" id="KW-0012">Acyltransferase</keyword>
<evidence type="ECO:0000256" key="8">
    <source>
        <dbReference type="ARBA" id="ARBA00023315"/>
    </source>
</evidence>
<dbReference type="GO" id="GO:0005886">
    <property type="term" value="C:plasma membrane"/>
    <property type="evidence" value="ECO:0007669"/>
    <property type="project" value="UniProtKB-SubCell"/>
</dbReference>
<dbReference type="Pfam" id="PF18927">
    <property type="entry name" value="CrtO"/>
    <property type="match status" value="1"/>
</dbReference>
<gene>
    <name evidence="14" type="ORF">GKZ89_06975</name>
</gene>
<dbReference type="Proteomes" id="UP000434639">
    <property type="component" value="Unassembled WGS sequence"/>
</dbReference>
<keyword evidence="2" id="KW-1003">Cell membrane</keyword>
<keyword evidence="4 13" id="KW-0812">Transmembrane</keyword>
<feature type="transmembrane region" description="Helical" evidence="13">
    <location>
        <begin position="7"/>
        <end position="25"/>
    </location>
</feature>
<comment type="similarity">
    <text evidence="10">Belongs to the acyltransferase CrtO family.</text>
</comment>
<evidence type="ECO:0000256" key="5">
    <source>
        <dbReference type="ARBA" id="ARBA00022729"/>
    </source>
</evidence>
<dbReference type="GO" id="GO:0016746">
    <property type="term" value="F:acyltransferase activity"/>
    <property type="evidence" value="ECO:0007669"/>
    <property type="project" value="UniProtKB-KW"/>
</dbReference>
<dbReference type="EMBL" id="WMIB01000004">
    <property type="protein sequence ID" value="MTH53152.1"/>
    <property type="molecule type" value="Genomic_DNA"/>
</dbReference>
<dbReference type="RefSeq" id="WP_155111677.1">
    <property type="nucleotide sequence ID" value="NZ_WMIB01000004.1"/>
</dbReference>
<comment type="caution">
    <text evidence="14">The sequence shown here is derived from an EMBL/GenBank/DDBJ whole genome shotgun (WGS) entry which is preliminary data.</text>
</comment>
<evidence type="ECO:0000256" key="6">
    <source>
        <dbReference type="ARBA" id="ARBA00022989"/>
    </source>
</evidence>
<comment type="function">
    <text evidence="12">Catalyzes the acylation of glycosyl-4,4'-diaponeurosporenoate, i.e. the esterification of glucose at the C6'' position with the carboxyl group of the C(15) fatty acid 12-methyltetradecanoic acid, to yield staphyloxanthin. This is the last step in the biosynthesis of this orange pigment, present in most staphylococci strains.</text>
</comment>
<feature type="transmembrane region" description="Helical" evidence="13">
    <location>
        <begin position="118"/>
        <end position="138"/>
    </location>
</feature>
<keyword evidence="7 13" id="KW-0472">Membrane</keyword>
<evidence type="ECO:0000256" key="10">
    <source>
        <dbReference type="ARBA" id="ARBA00023603"/>
    </source>
</evidence>
<evidence type="ECO:0000256" key="12">
    <source>
        <dbReference type="ARBA" id="ARBA00025324"/>
    </source>
</evidence>
<evidence type="ECO:0000313" key="14">
    <source>
        <dbReference type="EMBL" id="MTH53152.1"/>
    </source>
</evidence>
<evidence type="ECO:0000256" key="7">
    <source>
        <dbReference type="ARBA" id="ARBA00023136"/>
    </source>
</evidence>
<keyword evidence="5" id="KW-0732">Signal</keyword>